<dbReference type="Proteomes" id="UP000317369">
    <property type="component" value="Chromosome"/>
</dbReference>
<dbReference type="SUPFAM" id="SSF55729">
    <property type="entry name" value="Acyl-CoA N-acyltransferases (Nat)"/>
    <property type="match status" value="1"/>
</dbReference>
<sequence length="186" mass="21132">MSTPAYNIDGFYFRSGPNIQINLVSAKEILPLRHHVLRPNRPLESADFLGDDDPSTSHFAAYDTEGNLVACATLLDKPFIINPDIPTTKDFQEFHPELLSTIGMRARQLRGMAVHPDHHKKGIGSLLLNYIETHQSIPMQTTDLWCNARTHAASFYQNHGWITVTPPFDIPNVGPHVQMYRKIRQY</sequence>
<reference evidence="2 3" key="1">
    <citation type="submission" date="2019-02" db="EMBL/GenBank/DDBJ databases">
        <title>Deep-cultivation of Planctomycetes and their phenomic and genomic characterization uncovers novel biology.</title>
        <authorList>
            <person name="Wiegand S."/>
            <person name="Jogler M."/>
            <person name="Boedeker C."/>
            <person name="Pinto D."/>
            <person name="Vollmers J."/>
            <person name="Rivas-Marin E."/>
            <person name="Kohn T."/>
            <person name="Peeters S.H."/>
            <person name="Heuer A."/>
            <person name="Rast P."/>
            <person name="Oberbeckmann S."/>
            <person name="Bunk B."/>
            <person name="Jeske O."/>
            <person name="Meyerdierks A."/>
            <person name="Storesund J.E."/>
            <person name="Kallscheuer N."/>
            <person name="Luecker S."/>
            <person name="Lage O.M."/>
            <person name="Pohl T."/>
            <person name="Merkel B.J."/>
            <person name="Hornburger P."/>
            <person name="Mueller R.-W."/>
            <person name="Bruemmer F."/>
            <person name="Labrenz M."/>
            <person name="Spormann A.M."/>
            <person name="Op den Camp H."/>
            <person name="Overmann J."/>
            <person name="Amann R."/>
            <person name="Jetten M.S.M."/>
            <person name="Mascher T."/>
            <person name="Medema M.H."/>
            <person name="Devos D.P."/>
            <person name="Kaster A.-K."/>
            <person name="Ovreas L."/>
            <person name="Rohde M."/>
            <person name="Galperin M.Y."/>
            <person name="Jogler C."/>
        </authorList>
    </citation>
    <scope>NUCLEOTIDE SEQUENCE [LARGE SCALE GENOMIC DNA]</scope>
    <source>
        <strain evidence="2 3">KS4</strain>
    </source>
</reference>
<feature type="domain" description="N-acetyltransferase" evidence="1">
    <location>
        <begin position="21"/>
        <end position="184"/>
    </location>
</feature>
<keyword evidence="3" id="KW-1185">Reference proteome</keyword>
<name>A0A517YX96_9BACT</name>
<dbReference type="InterPro" id="IPR016181">
    <property type="entry name" value="Acyl_CoA_acyltransferase"/>
</dbReference>
<dbReference type="CDD" id="cd04301">
    <property type="entry name" value="NAT_SF"/>
    <property type="match status" value="1"/>
</dbReference>
<dbReference type="InterPro" id="IPR000182">
    <property type="entry name" value="GNAT_dom"/>
</dbReference>
<evidence type="ECO:0000259" key="1">
    <source>
        <dbReference type="PROSITE" id="PS51186"/>
    </source>
</evidence>
<dbReference type="AlphaFoldDB" id="A0A517YX96"/>
<gene>
    <name evidence="2" type="ORF">KS4_29160</name>
</gene>
<dbReference type="PROSITE" id="PS51186">
    <property type="entry name" value="GNAT"/>
    <property type="match status" value="1"/>
</dbReference>
<dbReference type="Gene3D" id="3.40.630.30">
    <property type="match status" value="1"/>
</dbReference>
<proteinExistence type="predicted"/>
<dbReference type="Pfam" id="PF13508">
    <property type="entry name" value="Acetyltransf_7"/>
    <property type="match status" value="1"/>
</dbReference>
<dbReference type="EMBL" id="CP036425">
    <property type="protein sequence ID" value="QDU34840.1"/>
    <property type="molecule type" value="Genomic_DNA"/>
</dbReference>
<dbReference type="GO" id="GO:0016747">
    <property type="term" value="F:acyltransferase activity, transferring groups other than amino-acyl groups"/>
    <property type="evidence" value="ECO:0007669"/>
    <property type="project" value="InterPro"/>
</dbReference>
<dbReference type="KEGG" id="pcor:KS4_29160"/>
<evidence type="ECO:0000313" key="3">
    <source>
        <dbReference type="Proteomes" id="UP000317369"/>
    </source>
</evidence>
<organism evidence="2 3">
    <name type="scientific">Poriferisphaera corsica</name>
    <dbReference type="NCBI Taxonomy" id="2528020"/>
    <lineage>
        <taxon>Bacteria</taxon>
        <taxon>Pseudomonadati</taxon>
        <taxon>Planctomycetota</taxon>
        <taxon>Phycisphaerae</taxon>
        <taxon>Phycisphaerales</taxon>
        <taxon>Phycisphaeraceae</taxon>
        <taxon>Poriferisphaera</taxon>
    </lineage>
</organism>
<protein>
    <recommendedName>
        <fullName evidence="1">N-acetyltransferase domain-containing protein</fullName>
    </recommendedName>
</protein>
<accession>A0A517YX96</accession>
<evidence type="ECO:0000313" key="2">
    <source>
        <dbReference type="EMBL" id="QDU34840.1"/>
    </source>
</evidence>